<organism evidence="3 4">
    <name type="scientific">Tilletia indica</name>
    <dbReference type="NCBI Taxonomy" id="43049"/>
    <lineage>
        <taxon>Eukaryota</taxon>
        <taxon>Fungi</taxon>
        <taxon>Dikarya</taxon>
        <taxon>Basidiomycota</taxon>
        <taxon>Ustilaginomycotina</taxon>
        <taxon>Exobasidiomycetes</taxon>
        <taxon>Tilletiales</taxon>
        <taxon>Tilletiaceae</taxon>
        <taxon>Tilletia</taxon>
    </lineage>
</organism>
<proteinExistence type="predicted"/>
<comment type="caution">
    <text evidence="3">The sequence shown here is derived from an EMBL/GenBank/DDBJ whole genome shotgun (WGS) entry which is preliminary data.</text>
</comment>
<evidence type="ECO:0000256" key="1">
    <source>
        <dbReference type="SAM" id="MobiDB-lite"/>
    </source>
</evidence>
<protein>
    <recommendedName>
        <fullName evidence="2">Reverse transcriptase domain-containing protein</fullName>
    </recommendedName>
</protein>
<reference evidence="3" key="1">
    <citation type="submission" date="2016-04" db="EMBL/GenBank/DDBJ databases">
        <authorList>
            <person name="Nguyen H.D."/>
            <person name="Samba Siva P."/>
            <person name="Cullis J."/>
            <person name="Levesque C.A."/>
            <person name="Hambleton S."/>
        </authorList>
    </citation>
    <scope>NUCLEOTIDE SEQUENCE</scope>
    <source>
        <strain evidence="3">DAOMC 236416</strain>
    </source>
</reference>
<reference evidence="3" key="2">
    <citation type="journal article" date="2019" name="IMA Fungus">
        <title>Genome sequencing and comparison of five Tilletia species to identify candidate genes for the detection of regulated species infecting wheat.</title>
        <authorList>
            <person name="Nguyen H.D.T."/>
            <person name="Sultana T."/>
            <person name="Kesanakurti P."/>
            <person name="Hambleton S."/>
        </authorList>
    </citation>
    <scope>NUCLEOTIDE SEQUENCE</scope>
    <source>
        <strain evidence="3">DAOMC 236416</strain>
    </source>
</reference>
<dbReference type="Pfam" id="PF00078">
    <property type="entry name" value="RVT_1"/>
    <property type="match status" value="1"/>
</dbReference>
<accession>A0A8T8S8C8</accession>
<dbReference type="EMBL" id="LWDF02003031">
    <property type="protein sequence ID" value="KAE8235043.1"/>
    <property type="molecule type" value="Genomic_DNA"/>
</dbReference>
<dbReference type="InterPro" id="IPR000477">
    <property type="entry name" value="RT_dom"/>
</dbReference>
<gene>
    <name evidence="3" type="ORF">A4X13_0g9636</name>
</gene>
<dbReference type="Proteomes" id="UP000077521">
    <property type="component" value="Unassembled WGS sequence"/>
</dbReference>
<evidence type="ECO:0000313" key="3">
    <source>
        <dbReference type="EMBL" id="KAE8235043.1"/>
    </source>
</evidence>
<sequence>RHHLDPGSAQGTINKADRLIGRTLWDVTSRAFGTYSATGIKSQPDYLGQGLESSPSASSAVRQYRRSQRGSQAVLVSRYPESRTVSEDAMAFYGELYTPDVPEDFQMPFRPLRQPEPDPELLKAFHLDAVQRAIQDYPVARSAGPDGIHPVLIKALAEDGLGQLLAHLFELCARSGLTPLRWNTSLVHPIPKGAATAHANVPDAETSGVRQNEFRTIEEMRPISLTVLFRRLFEKCLLASFSPADNLFHPAQAGFRSGHSTVSHALVAHTDAAQGGECYQVFIDLKQAYDRTAMPRLFHKLSARGMHPAKLALIYSLSIGTRSYINVNGTMSPTSFERIRGLFQGSLLAPY</sequence>
<feature type="compositionally biased region" description="Polar residues" evidence="1">
    <location>
        <begin position="51"/>
        <end position="61"/>
    </location>
</feature>
<feature type="non-terminal residue" evidence="3">
    <location>
        <position position="351"/>
    </location>
</feature>
<evidence type="ECO:0000259" key="2">
    <source>
        <dbReference type="PROSITE" id="PS50878"/>
    </source>
</evidence>
<dbReference type="PANTHER" id="PTHR19446">
    <property type="entry name" value="REVERSE TRANSCRIPTASES"/>
    <property type="match status" value="1"/>
</dbReference>
<dbReference type="PROSITE" id="PS50878">
    <property type="entry name" value="RT_POL"/>
    <property type="match status" value="1"/>
</dbReference>
<evidence type="ECO:0000313" key="4">
    <source>
        <dbReference type="Proteomes" id="UP000077521"/>
    </source>
</evidence>
<name>A0A8T8S8C8_9BASI</name>
<feature type="domain" description="Reverse transcriptase" evidence="2">
    <location>
        <begin position="171"/>
        <end position="351"/>
    </location>
</feature>
<feature type="region of interest" description="Disordered" evidence="1">
    <location>
        <begin position="43"/>
        <end position="65"/>
    </location>
</feature>
<feature type="non-terminal residue" evidence="3">
    <location>
        <position position="1"/>
    </location>
</feature>
<dbReference type="AlphaFoldDB" id="A0A8T8S8C8"/>
<keyword evidence="4" id="KW-1185">Reference proteome</keyword>